<comment type="caution">
    <text evidence="1">The sequence shown here is derived from an EMBL/GenBank/DDBJ whole genome shotgun (WGS) entry which is preliminary data.</text>
</comment>
<name>A0A445HPH0_GLYSO</name>
<protein>
    <submittedName>
        <fullName evidence="1">Uncharacterized protein</fullName>
    </submittedName>
</protein>
<dbReference type="AlphaFoldDB" id="A0A445HPH0"/>
<dbReference type="Proteomes" id="UP000289340">
    <property type="component" value="Chromosome 12"/>
</dbReference>
<sequence length="146" mass="16759">MYEHLIINWIKGHYVIWEYHGEVISEPDEFDDDDDDQNNCNDEVHDMLHDLGSAMNIENIIGAEEINYTTSTNTNSVNEEEDKFSKLLFIAEQELYPGCENFSKLSFIVQLLNIKCLFGLSGKAIDALLSLLAKTFPHENKVHVSY</sequence>
<proteinExistence type="predicted"/>
<evidence type="ECO:0000313" key="2">
    <source>
        <dbReference type="Proteomes" id="UP000289340"/>
    </source>
</evidence>
<dbReference type="EMBL" id="QZWG01000012">
    <property type="protein sequence ID" value="RZB75603.1"/>
    <property type="molecule type" value="Genomic_DNA"/>
</dbReference>
<keyword evidence="2" id="KW-1185">Reference proteome</keyword>
<evidence type="ECO:0000313" key="1">
    <source>
        <dbReference type="EMBL" id="RZB75603.1"/>
    </source>
</evidence>
<reference evidence="1 2" key="1">
    <citation type="submission" date="2018-09" db="EMBL/GenBank/DDBJ databases">
        <title>A high-quality reference genome of wild soybean provides a powerful tool to mine soybean genomes.</title>
        <authorList>
            <person name="Xie M."/>
            <person name="Chung C.Y.L."/>
            <person name="Li M.-W."/>
            <person name="Wong F.-L."/>
            <person name="Chan T.-F."/>
            <person name="Lam H.-M."/>
        </authorList>
    </citation>
    <scope>NUCLEOTIDE SEQUENCE [LARGE SCALE GENOMIC DNA]</scope>
    <source>
        <strain evidence="2">cv. W05</strain>
        <tissue evidence="1">Hypocotyl of etiolated seedlings</tissue>
    </source>
</reference>
<accession>A0A445HPH0</accession>
<gene>
    <name evidence="1" type="ORF">D0Y65_034191</name>
</gene>
<organism evidence="1 2">
    <name type="scientific">Glycine soja</name>
    <name type="common">Wild soybean</name>
    <dbReference type="NCBI Taxonomy" id="3848"/>
    <lineage>
        <taxon>Eukaryota</taxon>
        <taxon>Viridiplantae</taxon>
        <taxon>Streptophyta</taxon>
        <taxon>Embryophyta</taxon>
        <taxon>Tracheophyta</taxon>
        <taxon>Spermatophyta</taxon>
        <taxon>Magnoliopsida</taxon>
        <taxon>eudicotyledons</taxon>
        <taxon>Gunneridae</taxon>
        <taxon>Pentapetalae</taxon>
        <taxon>rosids</taxon>
        <taxon>fabids</taxon>
        <taxon>Fabales</taxon>
        <taxon>Fabaceae</taxon>
        <taxon>Papilionoideae</taxon>
        <taxon>50 kb inversion clade</taxon>
        <taxon>NPAAA clade</taxon>
        <taxon>indigoferoid/millettioid clade</taxon>
        <taxon>Phaseoleae</taxon>
        <taxon>Glycine</taxon>
        <taxon>Glycine subgen. Soja</taxon>
    </lineage>
</organism>